<gene>
    <name evidence="1" type="ORF">SEMRO_321_G116780.1</name>
</gene>
<dbReference type="Proteomes" id="UP001153069">
    <property type="component" value="Unassembled WGS sequence"/>
</dbReference>
<name>A0A9N8DT07_9STRA</name>
<evidence type="ECO:0000313" key="2">
    <source>
        <dbReference type="Proteomes" id="UP001153069"/>
    </source>
</evidence>
<reference evidence="1" key="1">
    <citation type="submission" date="2020-06" db="EMBL/GenBank/DDBJ databases">
        <authorList>
            <consortium name="Plant Systems Biology data submission"/>
        </authorList>
    </citation>
    <scope>NUCLEOTIDE SEQUENCE</scope>
    <source>
        <strain evidence="1">D6</strain>
    </source>
</reference>
<dbReference type="AlphaFoldDB" id="A0A9N8DT07"/>
<accession>A0A9N8DT07</accession>
<proteinExistence type="predicted"/>
<dbReference type="EMBL" id="CAICTM010000320">
    <property type="protein sequence ID" value="CAB9507810.1"/>
    <property type="molecule type" value="Genomic_DNA"/>
</dbReference>
<evidence type="ECO:0000313" key="1">
    <source>
        <dbReference type="EMBL" id="CAB9507810.1"/>
    </source>
</evidence>
<comment type="caution">
    <text evidence="1">The sequence shown here is derived from an EMBL/GenBank/DDBJ whole genome shotgun (WGS) entry which is preliminary data.</text>
</comment>
<organism evidence="1 2">
    <name type="scientific">Seminavis robusta</name>
    <dbReference type="NCBI Taxonomy" id="568900"/>
    <lineage>
        <taxon>Eukaryota</taxon>
        <taxon>Sar</taxon>
        <taxon>Stramenopiles</taxon>
        <taxon>Ochrophyta</taxon>
        <taxon>Bacillariophyta</taxon>
        <taxon>Bacillariophyceae</taxon>
        <taxon>Bacillariophycidae</taxon>
        <taxon>Naviculales</taxon>
        <taxon>Naviculaceae</taxon>
        <taxon>Seminavis</taxon>
    </lineage>
</organism>
<keyword evidence="2" id="KW-1185">Reference proteome</keyword>
<sequence>MHGLGVAMPIRHGLGHHFYGGIFEHNTSLCLVRRKLDGFVSLTNDEDHFMLFAWGNSPKIPKREIQLLLQEAAVPLVVDGQVVPGNDTAVPAADLPPPPA</sequence>
<protein>
    <submittedName>
        <fullName evidence="1">Uncharacterized protein</fullName>
    </submittedName>
</protein>